<comment type="subcellular location">
    <subcellularLocation>
        <location evidence="4">Dynein axonemal particle</location>
    </subcellularLocation>
</comment>
<organism evidence="8 9">
    <name type="scientific">Dreissena polymorpha</name>
    <name type="common">Zebra mussel</name>
    <name type="synonym">Mytilus polymorpha</name>
    <dbReference type="NCBI Taxonomy" id="45954"/>
    <lineage>
        <taxon>Eukaryota</taxon>
        <taxon>Metazoa</taxon>
        <taxon>Spiralia</taxon>
        <taxon>Lophotrochozoa</taxon>
        <taxon>Mollusca</taxon>
        <taxon>Bivalvia</taxon>
        <taxon>Autobranchia</taxon>
        <taxon>Heteroconchia</taxon>
        <taxon>Euheterodonta</taxon>
        <taxon>Imparidentia</taxon>
        <taxon>Neoheterodontei</taxon>
        <taxon>Myida</taxon>
        <taxon>Dreissenoidea</taxon>
        <taxon>Dreissenidae</taxon>
        <taxon>Dreissena</taxon>
    </lineage>
</organism>
<evidence type="ECO:0000313" key="8">
    <source>
        <dbReference type="EMBL" id="KAH3727586.1"/>
    </source>
</evidence>
<accession>A0A9D4HQR6</accession>
<evidence type="ECO:0000256" key="4">
    <source>
        <dbReference type="ARBA" id="ARBA00024190"/>
    </source>
</evidence>
<evidence type="ECO:0000256" key="2">
    <source>
        <dbReference type="ARBA" id="ARBA00022490"/>
    </source>
</evidence>
<dbReference type="PANTHER" id="PTHR22118:SF14">
    <property type="entry name" value="DYNEIN AXONEMAL ASSEMBLY FACTOR 3"/>
    <property type="match status" value="1"/>
</dbReference>
<dbReference type="PANTHER" id="PTHR22118">
    <property type="entry name" value="DYNEIN ASSEMBLY FACTOR 3, AXONEMAL"/>
    <property type="match status" value="1"/>
</dbReference>
<feature type="domain" description="Dynein assembly factor 3 C-terminal" evidence="7">
    <location>
        <begin position="150"/>
        <end position="484"/>
    </location>
</feature>
<dbReference type="EMBL" id="JAIWYP010000012">
    <property type="protein sequence ID" value="KAH3727586.1"/>
    <property type="molecule type" value="Genomic_DNA"/>
</dbReference>
<feature type="region of interest" description="Disordered" evidence="5">
    <location>
        <begin position="346"/>
        <end position="366"/>
    </location>
</feature>
<evidence type="ECO:0000256" key="5">
    <source>
        <dbReference type="SAM" id="MobiDB-lite"/>
    </source>
</evidence>
<comment type="similarity">
    <text evidence="1">Belongs to the DNAAF3 family.</text>
</comment>
<feature type="compositionally biased region" description="Basic and acidic residues" evidence="5">
    <location>
        <begin position="352"/>
        <end position="361"/>
    </location>
</feature>
<reference evidence="8" key="2">
    <citation type="submission" date="2020-11" db="EMBL/GenBank/DDBJ databases">
        <authorList>
            <person name="McCartney M.A."/>
            <person name="Auch B."/>
            <person name="Kono T."/>
            <person name="Mallez S."/>
            <person name="Becker A."/>
            <person name="Gohl D.M."/>
            <person name="Silverstein K.A.T."/>
            <person name="Koren S."/>
            <person name="Bechman K.B."/>
            <person name="Herman A."/>
            <person name="Abrahante J.E."/>
            <person name="Garbe J."/>
        </authorList>
    </citation>
    <scope>NUCLEOTIDE SEQUENCE</scope>
    <source>
        <strain evidence="8">Duluth1</strain>
        <tissue evidence="8">Whole animal</tissue>
    </source>
</reference>
<comment type="caution">
    <text evidence="8">The sequence shown here is derived from an EMBL/GenBank/DDBJ whole genome shotgun (WGS) entry which is preliminary data.</text>
</comment>
<protein>
    <recommendedName>
        <fullName evidence="10">Dynein assembly factor 3, axonemal</fullName>
    </recommendedName>
</protein>
<dbReference type="GO" id="GO:0070286">
    <property type="term" value="P:axonemal dynein complex assembly"/>
    <property type="evidence" value="ECO:0007669"/>
    <property type="project" value="InterPro"/>
</dbReference>
<dbReference type="AlphaFoldDB" id="A0A9D4HQR6"/>
<proteinExistence type="inferred from homology"/>
<evidence type="ECO:0000259" key="6">
    <source>
        <dbReference type="Pfam" id="PF14737"/>
    </source>
</evidence>
<dbReference type="Pfam" id="PF14740">
    <property type="entry name" value="DUF4471"/>
    <property type="match status" value="1"/>
</dbReference>
<dbReference type="Proteomes" id="UP000828390">
    <property type="component" value="Unassembled WGS sequence"/>
</dbReference>
<sequence>MTDGFGAITWWGFSPVLDLQDGHDGHSSNVWQGNHKMEDGPLHILLVGAGDLRHVLWTISRKYRHKKRKVFFYIVESNLELYARDMLFLTIALEPQKRMGLQEKTELYLELYGNILIRKQSAEYIERMSNEFIKMVTDIDYLKKKLPVVELSELKFKERDFLDAIFKFWRNPAIDGVFEVSKYWDLRVRKLLGTRYDSRMNVYDWDYQMRLAQREADIINIHEYKSWRETGVAFEVREADYEIPNKTMASGLILTHEGEKHARRGYWGDILVSPYVALGIQCEDKDFFKKANKMFMKTASNIAEYNITAMLHEIAHQRVYYLPKEKEVKGPVEDQGPQITEITEESVAKSTQDVKEEEPKMNVEQLSKQVEKDVCDELEKTDLSERRPLEEEYEPIHVENVSITFLPLGTLLDMGKKSKYRNLFDVVYFSNSMVHLLKPELNPTFADKANVIVESARYMLELKLEQVKMFTEKVISIGKDAGCK</sequence>
<dbReference type="InterPro" id="IPR039304">
    <property type="entry name" value="DNAAF3"/>
</dbReference>
<keyword evidence="9" id="KW-1185">Reference proteome</keyword>
<evidence type="ECO:0000259" key="7">
    <source>
        <dbReference type="Pfam" id="PF14740"/>
    </source>
</evidence>
<dbReference type="GO" id="GO:0044458">
    <property type="term" value="P:motile cilium assembly"/>
    <property type="evidence" value="ECO:0007669"/>
    <property type="project" value="TreeGrafter"/>
</dbReference>
<reference evidence="8" key="1">
    <citation type="journal article" date="2019" name="bioRxiv">
        <title>The Genome of the Zebra Mussel, Dreissena polymorpha: A Resource for Invasive Species Research.</title>
        <authorList>
            <person name="McCartney M.A."/>
            <person name="Auch B."/>
            <person name="Kono T."/>
            <person name="Mallez S."/>
            <person name="Zhang Y."/>
            <person name="Obille A."/>
            <person name="Becker A."/>
            <person name="Abrahante J.E."/>
            <person name="Garbe J."/>
            <person name="Badalamenti J.P."/>
            <person name="Herman A."/>
            <person name="Mangelson H."/>
            <person name="Liachko I."/>
            <person name="Sullivan S."/>
            <person name="Sone E.D."/>
            <person name="Koren S."/>
            <person name="Silverstein K.A.T."/>
            <person name="Beckman K.B."/>
            <person name="Gohl D.M."/>
        </authorList>
    </citation>
    <scope>NUCLEOTIDE SEQUENCE</scope>
    <source>
        <strain evidence="8">Duluth1</strain>
        <tissue evidence="8">Whole animal</tissue>
    </source>
</reference>
<gene>
    <name evidence="8" type="ORF">DPMN_053525</name>
</gene>
<evidence type="ECO:0000313" key="9">
    <source>
        <dbReference type="Proteomes" id="UP000828390"/>
    </source>
</evidence>
<dbReference type="GO" id="GO:0120293">
    <property type="term" value="C:dynein axonemal particle"/>
    <property type="evidence" value="ECO:0007669"/>
    <property type="project" value="UniProtKB-SubCell"/>
</dbReference>
<name>A0A9D4HQR6_DREPO</name>
<keyword evidence="2" id="KW-0963">Cytoplasm</keyword>
<evidence type="ECO:0000256" key="3">
    <source>
        <dbReference type="ARBA" id="ARBA00022794"/>
    </source>
</evidence>
<evidence type="ECO:0008006" key="10">
    <source>
        <dbReference type="Google" id="ProtNLM"/>
    </source>
</evidence>
<evidence type="ECO:0000256" key="1">
    <source>
        <dbReference type="ARBA" id="ARBA00010449"/>
    </source>
</evidence>
<dbReference type="InterPro" id="IPR027974">
    <property type="entry name" value="DUF4470"/>
</dbReference>
<dbReference type="InterPro" id="IPR028235">
    <property type="entry name" value="DNAAF3_C"/>
</dbReference>
<dbReference type="Pfam" id="PF14737">
    <property type="entry name" value="DUF4470"/>
    <property type="match status" value="1"/>
</dbReference>
<keyword evidence="3" id="KW-0970">Cilium biogenesis/degradation</keyword>
<feature type="domain" description="DUF4470" evidence="6">
    <location>
        <begin position="10"/>
        <end position="117"/>
    </location>
</feature>
<feature type="non-terminal residue" evidence="8">
    <location>
        <position position="1"/>
    </location>
</feature>